<dbReference type="PANTHER" id="PTHR30006:SF3">
    <property type="entry name" value="THIAMINE-BINDING PERIPLASMIC PROTEIN"/>
    <property type="match status" value="1"/>
</dbReference>
<feature type="chain" id="PRO_5017085996" evidence="5">
    <location>
        <begin position="31"/>
        <end position="350"/>
    </location>
</feature>
<evidence type="ECO:0000256" key="3">
    <source>
        <dbReference type="ARBA" id="ARBA00022729"/>
    </source>
</evidence>
<dbReference type="Gene3D" id="3.40.190.10">
    <property type="entry name" value="Periplasmic binding protein-like II"/>
    <property type="match status" value="2"/>
</dbReference>
<gene>
    <name evidence="6" type="primary">potD_1</name>
    <name evidence="6" type="ORF">NCTC10821_01875</name>
</gene>
<keyword evidence="2" id="KW-0813">Transport</keyword>
<evidence type="ECO:0000313" key="7">
    <source>
        <dbReference type="Proteomes" id="UP000254978"/>
    </source>
</evidence>
<evidence type="ECO:0000256" key="4">
    <source>
        <dbReference type="ARBA" id="ARBA00022764"/>
    </source>
</evidence>
<proteinExistence type="predicted"/>
<keyword evidence="3 5" id="KW-0732">Signal</keyword>
<name>A0A378TEW0_9MYCO</name>
<feature type="signal peptide" evidence="5">
    <location>
        <begin position="1"/>
        <end position="30"/>
    </location>
</feature>
<dbReference type="PANTHER" id="PTHR30006">
    <property type="entry name" value="THIAMINE-BINDING PERIPLASMIC PROTEIN-RELATED"/>
    <property type="match status" value="1"/>
</dbReference>
<evidence type="ECO:0000256" key="2">
    <source>
        <dbReference type="ARBA" id="ARBA00022448"/>
    </source>
</evidence>
<keyword evidence="4" id="KW-0574">Periplasm</keyword>
<evidence type="ECO:0000256" key="5">
    <source>
        <dbReference type="SAM" id="SignalP"/>
    </source>
</evidence>
<dbReference type="OrthoDB" id="9815444at2"/>
<dbReference type="Proteomes" id="UP000254978">
    <property type="component" value="Unassembled WGS sequence"/>
</dbReference>
<sequence length="350" mass="37887">MANRKPLTTITALAGACVVGLTGCVGPLFASSSADSQTVVFANTGGTLAEIFAENAYPDLQSRGMTVAEESPNNEAKLTAMVQGGNPTWDVYYSTPYNAISGCGTLFEELDLDRLDTTGLDTDLLTDCGVPIIGSAMLLVYNKETYGANPPTGWADFFDVERFPGTRGIMNFAKDAGMETALLADGVPGDQLYPLDYDRAFAKLDQIRSSTRFYTTGAQQTQGLESGEIDMMLAWPGRAYDAAAAGADLGVAWDQPLLFFDAITIVKGARNLDGAYDLINALMAQPNQQAIADRLPYQPMNSAAHVSDDPLIREFVNGPQSRGTAVQRDNTWWAENRDEATQRWTEWVNQ</sequence>
<dbReference type="SUPFAM" id="SSF53850">
    <property type="entry name" value="Periplasmic binding protein-like II"/>
    <property type="match status" value="1"/>
</dbReference>
<dbReference type="GO" id="GO:0030288">
    <property type="term" value="C:outer membrane-bounded periplasmic space"/>
    <property type="evidence" value="ECO:0007669"/>
    <property type="project" value="TreeGrafter"/>
</dbReference>
<dbReference type="PROSITE" id="PS51257">
    <property type="entry name" value="PROKAR_LIPOPROTEIN"/>
    <property type="match status" value="1"/>
</dbReference>
<dbReference type="GO" id="GO:0015888">
    <property type="term" value="P:thiamine transport"/>
    <property type="evidence" value="ECO:0007669"/>
    <property type="project" value="TreeGrafter"/>
</dbReference>
<dbReference type="GO" id="GO:0030976">
    <property type="term" value="F:thiamine pyrophosphate binding"/>
    <property type="evidence" value="ECO:0007669"/>
    <property type="project" value="TreeGrafter"/>
</dbReference>
<dbReference type="GO" id="GO:0030975">
    <property type="term" value="F:thiamine binding"/>
    <property type="evidence" value="ECO:0007669"/>
    <property type="project" value="TreeGrafter"/>
</dbReference>
<reference evidence="6 7" key="1">
    <citation type="submission" date="2018-06" db="EMBL/GenBank/DDBJ databases">
        <authorList>
            <consortium name="Pathogen Informatics"/>
            <person name="Doyle S."/>
        </authorList>
    </citation>
    <scope>NUCLEOTIDE SEQUENCE [LARGE SCALE GENOMIC DNA]</scope>
    <source>
        <strain evidence="6 7">NCTC10821</strain>
    </source>
</reference>
<dbReference type="Pfam" id="PF13416">
    <property type="entry name" value="SBP_bac_8"/>
    <property type="match status" value="1"/>
</dbReference>
<accession>A0A378TEW0</accession>
<evidence type="ECO:0000256" key="1">
    <source>
        <dbReference type="ARBA" id="ARBA00004418"/>
    </source>
</evidence>
<evidence type="ECO:0000313" key="6">
    <source>
        <dbReference type="EMBL" id="STZ58363.1"/>
    </source>
</evidence>
<dbReference type="InterPro" id="IPR006059">
    <property type="entry name" value="SBP"/>
</dbReference>
<dbReference type="AlphaFoldDB" id="A0A378TEW0"/>
<protein>
    <submittedName>
        <fullName evidence="6">Spermidine/putrescine-binding periplasmic protein</fullName>
    </submittedName>
</protein>
<dbReference type="EMBL" id="UGQT01000001">
    <property type="protein sequence ID" value="STZ58363.1"/>
    <property type="molecule type" value="Genomic_DNA"/>
</dbReference>
<organism evidence="6 7">
    <name type="scientific">Mycolicibacterium tokaiense</name>
    <dbReference type="NCBI Taxonomy" id="39695"/>
    <lineage>
        <taxon>Bacteria</taxon>
        <taxon>Bacillati</taxon>
        <taxon>Actinomycetota</taxon>
        <taxon>Actinomycetes</taxon>
        <taxon>Mycobacteriales</taxon>
        <taxon>Mycobacteriaceae</taxon>
        <taxon>Mycolicibacterium</taxon>
    </lineage>
</organism>
<dbReference type="RefSeq" id="WP_147289316.1">
    <property type="nucleotide sequence ID" value="NZ_JACKSK010000015.1"/>
</dbReference>
<comment type="subcellular location">
    <subcellularLocation>
        <location evidence="1">Periplasm</location>
    </subcellularLocation>
</comment>
<keyword evidence="7" id="KW-1185">Reference proteome</keyword>